<dbReference type="GO" id="GO:0030001">
    <property type="term" value="P:metal ion transport"/>
    <property type="evidence" value="ECO:0007669"/>
    <property type="project" value="InterPro"/>
</dbReference>
<dbReference type="InterPro" id="IPR006129">
    <property type="entry name" value="AdhesinB"/>
</dbReference>
<dbReference type="PRINTS" id="PR00690">
    <property type="entry name" value="ADHESNFAMILY"/>
</dbReference>
<reference evidence="5" key="1">
    <citation type="journal article" date="2015" name="Nature">
        <title>Complex archaea that bridge the gap between prokaryotes and eukaryotes.</title>
        <authorList>
            <person name="Spang A."/>
            <person name="Saw J.H."/>
            <person name="Jorgensen S.L."/>
            <person name="Zaremba-Niedzwiedzka K."/>
            <person name="Martijn J."/>
            <person name="Lind A.E."/>
            <person name="van Eijk R."/>
            <person name="Schleper C."/>
            <person name="Guy L."/>
            <person name="Ettema T.J."/>
        </authorList>
    </citation>
    <scope>NUCLEOTIDE SEQUENCE</scope>
</reference>
<dbReference type="InterPro" id="IPR006127">
    <property type="entry name" value="ZnuA-like"/>
</dbReference>
<protein>
    <recommendedName>
        <fullName evidence="6">ABC transporter substrate-binding protein</fullName>
    </recommendedName>
</protein>
<dbReference type="EMBL" id="LAZR01000081">
    <property type="protein sequence ID" value="KKN94115.1"/>
    <property type="molecule type" value="Genomic_DNA"/>
</dbReference>
<keyword evidence="3" id="KW-0479">Metal-binding</keyword>
<keyword evidence="2" id="KW-0813">Transport</keyword>
<evidence type="ECO:0000256" key="4">
    <source>
        <dbReference type="ARBA" id="ARBA00022729"/>
    </source>
</evidence>
<gene>
    <name evidence="5" type="ORF">LCGC14_0191460</name>
</gene>
<dbReference type="PANTHER" id="PTHR42953">
    <property type="entry name" value="HIGH-AFFINITY ZINC UPTAKE SYSTEM PROTEIN ZNUA-RELATED"/>
    <property type="match status" value="1"/>
</dbReference>
<comment type="subcellular location">
    <subcellularLocation>
        <location evidence="1">Cell envelope</location>
    </subcellularLocation>
</comment>
<organism evidence="5">
    <name type="scientific">marine sediment metagenome</name>
    <dbReference type="NCBI Taxonomy" id="412755"/>
    <lineage>
        <taxon>unclassified sequences</taxon>
        <taxon>metagenomes</taxon>
        <taxon>ecological metagenomes</taxon>
    </lineage>
</organism>
<dbReference type="GO" id="GO:0007155">
    <property type="term" value="P:cell adhesion"/>
    <property type="evidence" value="ECO:0007669"/>
    <property type="project" value="InterPro"/>
</dbReference>
<dbReference type="Pfam" id="PF01297">
    <property type="entry name" value="ZnuA"/>
    <property type="match status" value="1"/>
</dbReference>
<evidence type="ECO:0000256" key="3">
    <source>
        <dbReference type="ARBA" id="ARBA00022723"/>
    </source>
</evidence>
<accession>A0A0F9ULM7</accession>
<dbReference type="Gene3D" id="3.40.50.1980">
    <property type="entry name" value="Nitrogenase molybdenum iron protein domain"/>
    <property type="match status" value="2"/>
</dbReference>
<dbReference type="SUPFAM" id="SSF53807">
    <property type="entry name" value="Helical backbone' metal receptor"/>
    <property type="match status" value="1"/>
</dbReference>
<name>A0A0F9ULM7_9ZZZZ</name>
<sequence length="318" mass="35052">MFDGFLYSLERGMYKRFTWLSTLLFVALLSAAPAYATTSLRVLASFSVLEDLVKRVAGDNVNVKVIVPAGEDVHRWELTPPNVLALEETNIVFYNGFGLEPWIHHVQAMADDQLTLVEVAKKADFTPLAISTGLYEGEPDPHMWMDPRGAMAYIDVIADTLAEHLPEQADAFYARAEEAHKALTDLNQVLKERLDGIPHTNRTLITSEAGFGYFARAYAFEAQGVWGVNHETQGSAQAMAKMSEYLGEKRPRPSALFYESTTANIHMDALSRETGIALAGPLYVDSLSRSDGPAVNYPAMMRHNADVMHAALGGARAE</sequence>
<dbReference type="InterPro" id="IPR050492">
    <property type="entry name" value="Bact_metal-bind_prot9"/>
</dbReference>
<evidence type="ECO:0000313" key="5">
    <source>
        <dbReference type="EMBL" id="KKN94115.1"/>
    </source>
</evidence>
<dbReference type="PRINTS" id="PR00691">
    <property type="entry name" value="ADHESINB"/>
</dbReference>
<dbReference type="GO" id="GO:0030313">
    <property type="term" value="C:cell envelope"/>
    <property type="evidence" value="ECO:0007669"/>
    <property type="project" value="UniProtKB-SubCell"/>
</dbReference>
<comment type="caution">
    <text evidence="5">The sequence shown here is derived from an EMBL/GenBank/DDBJ whole genome shotgun (WGS) entry which is preliminary data.</text>
</comment>
<evidence type="ECO:0000256" key="1">
    <source>
        <dbReference type="ARBA" id="ARBA00004196"/>
    </source>
</evidence>
<evidence type="ECO:0008006" key="6">
    <source>
        <dbReference type="Google" id="ProtNLM"/>
    </source>
</evidence>
<proteinExistence type="predicted"/>
<dbReference type="AlphaFoldDB" id="A0A0F9ULM7"/>
<dbReference type="PANTHER" id="PTHR42953:SF1">
    <property type="entry name" value="METAL-BINDING PROTEIN HI_0362-RELATED"/>
    <property type="match status" value="1"/>
</dbReference>
<dbReference type="GO" id="GO:0046872">
    <property type="term" value="F:metal ion binding"/>
    <property type="evidence" value="ECO:0007669"/>
    <property type="project" value="UniProtKB-KW"/>
</dbReference>
<keyword evidence="4" id="KW-0732">Signal</keyword>
<dbReference type="InterPro" id="IPR006128">
    <property type="entry name" value="Lipoprotein_PsaA-like"/>
</dbReference>
<evidence type="ECO:0000256" key="2">
    <source>
        <dbReference type="ARBA" id="ARBA00022448"/>
    </source>
</evidence>